<keyword evidence="3" id="KW-1185">Reference proteome</keyword>
<evidence type="ECO:0000313" key="2">
    <source>
        <dbReference type="EMBL" id="UQA91524.1"/>
    </source>
</evidence>
<dbReference type="EMBL" id="CP086322">
    <property type="protein sequence ID" value="UQA91524.1"/>
    <property type="molecule type" value="Genomic_DNA"/>
</dbReference>
<dbReference type="EMBL" id="CP086322">
    <property type="protein sequence ID" value="UQA91046.1"/>
    <property type="molecule type" value="Genomic_DNA"/>
</dbReference>
<name>A0ABY4M178_9ACTN</name>
<gene>
    <name evidence="1" type="ORF">K9S39_03360</name>
    <name evidence="2" type="ORF">K9S39_06295</name>
</gene>
<dbReference type="RefSeq" id="WP_248861838.1">
    <property type="nucleotide sequence ID" value="NZ_CP086322.1"/>
</dbReference>
<accession>A0ABY4M178</accession>
<reference evidence="2" key="1">
    <citation type="submission" date="2021-10" db="EMBL/GenBank/DDBJ databases">
        <title>Streptomyces nigrumlapis sp.nov.,an antimicrobial producing actinobacterium isolated from Black Gobi rocks.</title>
        <authorList>
            <person name="Wen Y."/>
            <person name="Zhang W."/>
            <person name="Liu X.G."/>
        </authorList>
    </citation>
    <scope>NUCLEOTIDE SEQUENCE</scope>
    <source>
        <strain evidence="2">ST13-2-2</strain>
    </source>
</reference>
<protein>
    <submittedName>
        <fullName evidence="2">Uncharacterized protein</fullName>
    </submittedName>
</protein>
<dbReference type="Proteomes" id="UP000830115">
    <property type="component" value="Chromosome"/>
</dbReference>
<proteinExistence type="predicted"/>
<sequence>MTFRETGAIPGWTDWQLAREALHHAGLSDGEQRIAKLSTEEEVRRVNNFLAAGRHDTDRLTAIETRLKAVPDGWRQRVCDPGLIEDADGQPIAILGTSGDVRIPLGEFLASAPPTPSGSLSN</sequence>
<organism evidence="2 3">
    <name type="scientific">Streptomyces halobius</name>
    <dbReference type="NCBI Taxonomy" id="2879846"/>
    <lineage>
        <taxon>Bacteria</taxon>
        <taxon>Bacillati</taxon>
        <taxon>Actinomycetota</taxon>
        <taxon>Actinomycetes</taxon>
        <taxon>Kitasatosporales</taxon>
        <taxon>Streptomycetaceae</taxon>
        <taxon>Streptomyces</taxon>
    </lineage>
</organism>
<evidence type="ECO:0000313" key="3">
    <source>
        <dbReference type="Proteomes" id="UP000830115"/>
    </source>
</evidence>
<evidence type="ECO:0000313" key="1">
    <source>
        <dbReference type="EMBL" id="UQA91046.1"/>
    </source>
</evidence>